<protein>
    <recommendedName>
        <fullName evidence="4">Glycosyl hydrolase family 71</fullName>
    </recommendedName>
</protein>
<reference evidence="2" key="1">
    <citation type="submission" date="2020-01" db="EMBL/GenBank/DDBJ databases">
        <authorList>
            <person name="Seo Y.L."/>
        </authorList>
    </citation>
    <scope>NUCLEOTIDE SEQUENCE</scope>
    <source>
        <strain evidence="2">R11</strain>
    </source>
</reference>
<dbReference type="Pfam" id="PF03659">
    <property type="entry name" value="Glyco_hydro_71"/>
    <property type="match status" value="1"/>
</dbReference>
<dbReference type="RefSeq" id="WP_166584757.1">
    <property type="nucleotide sequence ID" value="NZ_WWEO01000039.1"/>
</dbReference>
<evidence type="ECO:0000313" key="2">
    <source>
        <dbReference type="EMBL" id="NCD68738.1"/>
    </source>
</evidence>
<dbReference type="GO" id="GO:0051118">
    <property type="term" value="F:glucan endo-1,3-alpha-glucosidase activity"/>
    <property type="evidence" value="ECO:0007669"/>
    <property type="project" value="InterPro"/>
</dbReference>
<organism evidence="2 3">
    <name type="scientific">Mucilaginibacter agri</name>
    <dbReference type="NCBI Taxonomy" id="2695265"/>
    <lineage>
        <taxon>Bacteria</taxon>
        <taxon>Pseudomonadati</taxon>
        <taxon>Bacteroidota</taxon>
        <taxon>Sphingobacteriia</taxon>
        <taxon>Sphingobacteriales</taxon>
        <taxon>Sphingobacteriaceae</taxon>
        <taxon>Mucilaginibacter</taxon>
    </lineage>
</organism>
<name>A0A966DR71_9SPHI</name>
<gene>
    <name evidence="2" type="ORF">GSY63_05165</name>
</gene>
<comment type="caution">
    <text evidence="2">The sequence shown here is derived from an EMBL/GenBank/DDBJ whole genome shotgun (WGS) entry which is preliminary data.</text>
</comment>
<dbReference type="AlphaFoldDB" id="A0A966DR71"/>
<feature type="chain" id="PRO_5037662161" description="Glycosyl hydrolase family 71" evidence="1">
    <location>
        <begin position="26"/>
        <end position="536"/>
    </location>
</feature>
<sequence length="536" mass="61521">MPFKFFRVTTSLLSVFLMFCQASHAQDSLKNLPEYSLPISNQKLVIAHCMTNIIRFKGHPFEDVCNPEYYPPTGNISAPIGGMNQVKPMEDSLLANATLDETVEFEMRAAMRSGIDGFQFYYVLGATSWDDIIKAYFRVADKKHLNFKFTFCISHPNGRAEAEKVAEFARRINGIMDEVGHNNDHWLRTPDGRLIVYQWLGEPLADIPADKKGLPNAYYVARAYKRLADAVHERFACLFTINEEISKEKLNEFLDYFPATWIWTLPYGKDYLGNMVAEECAKRHRTFTGSVFNDFYTSKTQHKGTWDMYRSVSEAVAAGIDKMDRKYITCGLSYNFRKLWEFNIEHNVPITNVITWNDYPEGHHLAPEINHNESFSILLNYYKSQWKGLSSPYANKDVAIVFFKKYKHDVKPSPYNIPVVPFQKETIPASWEDSIEVVSLLKTPGQVKVNGHVANAAAGFSVHKFIMQNGPVDVSVSRNNSATIHFKTPEGITGKPYRADRITYTFSSEFDNFYRDLYPGFKPQYSHEYNPHFAGR</sequence>
<evidence type="ECO:0000256" key="1">
    <source>
        <dbReference type="SAM" id="SignalP"/>
    </source>
</evidence>
<dbReference type="InterPro" id="IPR005197">
    <property type="entry name" value="Glyco_hydro_71"/>
</dbReference>
<accession>A0A966DR71</accession>
<dbReference type="Proteomes" id="UP000638732">
    <property type="component" value="Unassembled WGS sequence"/>
</dbReference>
<evidence type="ECO:0000313" key="3">
    <source>
        <dbReference type="Proteomes" id="UP000638732"/>
    </source>
</evidence>
<reference evidence="2" key="2">
    <citation type="submission" date="2020-10" db="EMBL/GenBank/DDBJ databases">
        <title>Mucilaginibacter sp. nov., isolated from soil.</title>
        <authorList>
            <person name="Jeon C.O."/>
        </authorList>
    </citation>
    <scope>NUCLEOTIDE SEQUENCE</scope>
    <source>
        <strain evidence="2">R11</strain>
    </source>
</reference>
<keyword evidence="3" id="KW-1185">Reference proteome</keyword>
<evidence type="ECO:0008006" key="4">
    <source>
        <dbReference type="Google" id="ProtNLM"/>
    </source>
</evidence>
<dbReference type="Gene3D" id="3.20.20.80">
    <property type="entry name" value="Glycosidases"/>
    <property type="match status" value="1"/>
</dbReference>
<feature type="signal peptide" evidence="1">
    <location>
        <begin position="1"/>
        <end position="25"/>
    </location>
</feature>
<keyword evidence="1" id="KW-0732">Signal</keyword>
<dbReference type="EMBL" id="WWEO01000039">
    <property type="protein sequence ID" value="NCD68738.1"/>
    <property type="molecule type" value="Genomic_DNA"/>
</dbReference>
<proteinExistence type="predicted"/>